<comment type="caution">
    <text evidence="2">The sequence shown here is derived from an EMBL/GenBank/DDBJ whole genome shotgun (WGS) entry which is preliminary data.</text>
</comment>
<evidence type="ECO:0000313" key="3">
    <source>
        <dbReference type="Proteomes" id="UP001569904"/>
    </source>
</evidence>
<dbReference type="Gene3D" id="2.60.20.10">
    <property type="entry name" value="Crystallins"/>
    <property type="match status" value="1"/>
</dbReference>
<name>A0ABV4R564_9ACTN</name>
<dbReference type="EMBL" id="JAXCEH010000021">
    <property type="protein sequence ID" value="MFA1557388.1"/>
    <property type="molecule type" value="Genomic_DNA"/>
</dbReference>
<reference evidence="2 3" key="1">
    <citation type="submission" date="2023-11" db="EMBL/GenBank/DDBJ databases">
        <title>Actinomadura monticuli sp. nov., isolated from volcanic ash.</title>
        <authorList>
            <person name="Lee S.D."/>
            <person name="Yang H."/>
            <person name="Kim I.S."/>
        </authorList>
    </citation>
    <scope>NUCLEOTIDE SEQUENCE [LARGE SCALE GENOMIC DNA]</scope>
    <source>
        <strain evidence="2 3">DSM 45346</strain>
    </source>
</reference>
<keyword evidence="3" id="KW-1185">Reference proteome</keyword>
<sequence>MNGALSKAAVMVGTAALLSGVGAGTAAAAGRPSQGPAATTGRAAVSHCAYVLDRLKSGEASSRVLRQGCASSKKELDGVVGAAASTLLLVVYADANYGGLTKYWYGEYGPCDTEGYGIRDLETTFNNINDKISSWSGGHSSCNYVNMWEHAVYQGRHAAWHNYTRVPYVGAAMNDLVSSINVHYEP</sequence>
<organism evidence="2 3">
    <name type="scientific">Actinomadura chokoriensis</name>
    <dbReference type="NCBI Taxonomy" id="454156"/>
    <lineage>
        <taxon>Bacteria</taxon>
        <taxon>Bacillati</taxon>
        <taxon>Actinomycetota</taxon>
        <taxon>Actinomycetes</taxon>
        <taxon>Streptosporangiales</taxon>
        <taxon>Thermomonosporaceae</taxon>
        <taxon>Actinomadura</taxon>
    </lineage>
</organism>
<keyword evidence="1" id="KW-0732">Signal</keyword>
<dbReference type="Proteomes" id="UP001569904">
    <property type="component" value="Unassembled WGS sequence"/>
</dbReference>
<feature type="signal peptide" evidence="1">
    <location>
        <begin position="1"/>
        <end position="28"/>
    </location>
</feature>
<gene>
    <name evidence="2" type="ORF">SM436_27225</name>
</gene>
<dbReference type="RefSeq" id="WP_371944134.1">
    <property type="nucleotide sequence ID" value="NZ_JAXCEH010000021.1"/>
</dbReference>
<feature type="chain" id="PRO_5046515285" evidence="1">
    <location>
        <begin position="29"/>
        <end position="186"/>
    </location>
</feature>
<evidence type="ECO:0000313" key="2">
    <source>
        <dbReference type="EMBL" id="MFA1557388.1"/>
    </source>
</evidence>
<protein>
    <submittedName>
        <fullName evidence="2">Uncharacterized protein</fullName>
    </submittedName>
</protein>
<accession>A0ABV4R564</accession>
<proteinExistence type="predicted"/>
<evidence type="ECO:0000256" key="1">
    <source>
        <dbReference type="SAM" id="SignalP"/>
    </source>
</evidence>